<dbReference type="InterPro" id="IPR002524">
    <property type="entry name" value="Cation_efflux"/>
</dbReference>
<dbReference type="Pfam" id="PF16916">
    <property type="entry name" value="ZT_dimer"/>
    <property type="match status" value="1"/>
</dbReference>
<keyword evidence="5 6" id="KW-0472">Membrane</keyword>
<comment type="subcellular location">
    <subcellularLocation>
        <location evidence="1">Membrane</location>
        <topology evidence="1">Multi-pass membrane protein</topology>
    </subcellularLocation>
</comment>
<dbReference type="Gene3D" id="1.20.1510.10">
    <property type="entry name" value="Cation efflux protein transmembrane domain"/>
    <property type="match status" value="1"/>
</dbReference>
<dbReference type="PANTHER" id="PTHR43840:SF15">
    <property type="entry name" value="MITOCHONDRIAL METAL TRANSPORTER 1-RELATED"/>
    <property type="match status" value="1"/>
</dbReference>
<dbReference type="GO" id="GO:0016020">
    <property type="term" value="C:membrane"/>
    <property type="evidence" value="ECO:0007669"/>
    <property type="project" value="UniProtKB-SubCell"/>
</dbReference>
<feature type="domain" description="Cation efflux protein cytoplasmic" evidence="8">
    <location>
        <begin position="235"/>
        <end position="310"/>
    </location>
</feature>
<accession>A0A7J3SLY5</accession>
<organism evidence="9">
    <name type="scientific">Fervidicoccus fontis</name>
    <dbReference type="NCBI Taxonomy" id="683846"/>
    <lineage>
        <taxon>Archaea</taxon>
        <taxon>Thermoproteota</taxon>
        <taxon>Thermoprotei</taxon>
        <taxon>Fervidicoccales</taxon>
        <taxon>Fervidicoccaceae</taxon>
        <taxon>Fervidicoccus</taxon>
    </lineage>
</organism>
<evidence type="ECO:0000256" key="6">
    <source>
        <dbReference type="SAM" id="Phobius"/>
    </source>
</evidence>
<keyword evidence="2" id="KW-0813">Transport</keyword>
<comment type="caution">
    <text evidence="9">The sequence shown here is derived from an EMBL/GenBank/DDBJ whole genome shotgun (WGS) entry which is preliminary data.</text>
</comment>
<feature type="transmembrane region" description="Helical" evidence="6">
    <location>
        <begin position="179"/>
        <end position="198"/>
    </location>
</feature>
<keyword evidence="3 6" id="KW-0812">Transmembrane</keyword>
<dbReference type="InterPro" id="IPR050291">
    <property type="entry name" value="CDF_Transporter"/>
</dbReference>
<feature type="transmembrane region" description="Helical" evidence="6">
    <location>
        <begin position="32"/>
        <end position="58"/>
    </location>
</feature>
<dbReference type="GO" id="GO:0008324">
    <property type="term" value="F:monoatomic cation transmembrane transporter activity"/>
    <property type="evidence" value="ECO:0007669"/>
    <property type="project" value="InterPro"/>
</dbReference>
<evidence type="ECO:0000256" key="5">
    <source>
        <dbReference type="ARBA" id="ARBA00023136"/>
    </source>
</evidence>
<dbReference type="Pfam" id="PF01545">
    <property type="entry name" value="Cation_efflux"/>
    <property type="match status" value="1"/>
</dbReference>
<feature type="transmembrane region" description="Helical" evidence="6">
    <location>
        <begin position="105"/>
        <end position="124"/>
    </location>
</feature>
<evidence type="ECO:0000256" key="4">
    <source>
        <dbReference type="ARBA" id="ARBA00022989"/>
    </source>
</evidence>
<dbReference type="SUPFAM" id="SSF160240">
    <property type="entry name" value="Cation efflux protein cytoplasmic domain-like"/>
    <property type="match status" value="1"/>
</dbReference>
<feature type="transmembrane region" description="Helical" evidence="6">
    <location>
        <begin position="136"/>
        <end position="158"/>
    </location>
</feature>
<dbReference type="NCBIfam" id="TIGR01297">
    <property type="entry name" value="CDF"/>
    <property type="match status" value="1"/>
</dbReference>
<name>A0A7J3SLY5_9CREN</name>
<evidence type="ECO:0000256" key="3">
    <source>
        <dbReference type="ARBA" id="ARBA00022692"/>
    </source>
</evidence>
<sequence>MKIKLKTCQIRGGLARTIDELRRTDPRKAERIEAIASIFINIVVFFLRLVAGLLIGSGALITDAFHGLSDSITSLGVFVSSKIASRPPDEDHPLGHGKAADLGSLFIGVVLFVLGGIFLVEGVRSFLAPAPYEGKYIVFASTITLISVAIKYYNYIFAKRLGDSSNSSLCLADALHHKMDALITLGATVGVIIGYATGIARIDALLTLAISMFILYEGLGLLTKVSQVLMDKNVEEVVPKIKQITSSIEGVKGVKEVIVRDSGGDLLVDLVLEVNGKMSLEEAHSIADEIESEVKKRIPMVKQIHIHEEPTQ</sequence>
<dbReference type="InterPro" id="IPR058533">
    <property type="entry name" value="Cation_efflux_TM"/>
</dbReference>
<dbReference type="PANTHER" id="PTHR43840">
    <property type="entry name" value="MITOCHONDRIAL METAL TRANSPORTER 1-RELATED"/>
    <property type="match status" value="1"/>
</dbReference>
<evidence type="ECO:0000256" key="1">
    <source>
        <dbReference type="ARBA" id="ARBA00004141"/>
    </source>
</evidence>
<reference evidence="9" key="1">
    <citation type="journal article" date="2020" name="mSystems">
        <title>Genome- and Community-Level Interaction Insights into Carbon Utilization and Element Cycling Functions of Hydrothermarchaeota in Hydrothermal Sediment.</title>
        <authorList>
            <person name="Zhou Z."/>
            <person name="Liu Y."/>
            <person name="Xu W."/>
            <person name="Pan J."/>
            <person name="Luo Z.H."/>
            <person name="Li M."/>
        </authorList>
    </citation>
    <scope>NUCLEOTIDE SEQUENCE [LARGE SCALE GENOMIC DNA]</scope>
    <source>
        <strain evidence="9">SpSt-885</strain>
    </source>
</reference>
<evidence type="ECO:0000313" key="9">
    <source>
        <dbReference type="EMBL" id="HGZ60584.1"/>
    </source>
</evidence>
<keyword evidence="4 6" id="KW-1133">Transmembrane helix</keyword>
<dbReference type="SUPFAM" id="SSF161111">
    <property type="entry name" value="Cation efflux protein transmembrane domain-like"/>
    <property type="match status" value="1"/>
</dbReference>
<evidence type="ECO:0000259" key="7">
    <source>
        <dbReference type="Pfam" id="PF01545"/>
    </source>
</evidence>
<evidence type="ECO:0000256" key="2">
    <source>
        <dbReference type="ARBA" id="ARBA00022448"/>
    </source>
</evidence>
<dbReference type="AlphaFoldDB" id="A0A7J3SLY5"/>
<dbReference type="EMBL" id="DTLS01000151">
    <property type="protein sequence ID" value="HGZ60584.1"/>
    <property type="molecule type" value="Genomic_DNA"/>
</dbReference>
<dbReference type="InterPro" id="IPR027469">
    <property type="entry name" value="Cation_efflux_TMD_sf"/>
</dbReference>
<dbReference type="InterPro" id="IPR036837">
    <property type="entry name" value="Cation_efflux_CTD_sf"/>
</dbReference>
<proteinExistence type="predicted"/>
<gene>
    <name evidence="9" type="ORF">ENW83_05225</name>
</gene>
<protein>
    <submittedName>
        <fullName evidence="9">Cation transporter</fullName>
    </submittedName>
</protein>
<dbReference type="InterPro" id="IPR027470">
    <property type="entry name" value="Cation_efflux_CTD"/>
</dbReference>
<dbReference type="Gene3D" id="3.30.70.1350">
    <property type="entry name" value="Cation efflux protein, cytoplasmic domain"/>
    <property type="match status" value="1"/>
</dbReference>
<feature type="transmembrane region" description="Helical" evidence="6">
    <location>
        <begin position="204"/>
        <end position="222"/>
    </location>
</feature>
<evidence type="ECO:0000259" key="8">
    <source>
        <dbReference type="Pfam" id="PF16916"/>
    </source>
</evidence>
<feature type="domain" description="Cation efflux protein transmembrane" evidence="7">
    <location>
        <begin position="35"/>
        <end position="230"/>
    </location>
</feature>